<organism evidence="1 2">
    <name type="scientific">Fusobacterium periodonticum ATCC 33693</name>
    <dbReference type="NCBI Taxonomy" id="546275"/>
    <lineage>
        <taxon>Bacteria</taxon>
        <taxon>Fusobacteriati</taxon>
        <taxon>Fusobacteriota</taxon>
        <taxon>Fusobacteriia</taxon>
        <taxon>Fusobacteriales</taxon>
        <taxon>Fusobacteriaceae</taxon>
        <taxon>Fusobacterium</taxon>
    </lineage>
</organism>
<sequence>MKKLIKNGNCYYYGSLFNKRIIINIETFVITIESNKNYTFFDPMWIEGSIAEEDGDEEKGILSLLEYLYETN</sequence>
<comment type="caution">
    <text evidence="1">The sequence shown here is derived from an EMBL/GenBank/DDBJ whole genome shotgun (WGS) entry which is preliminary data.</text>
</comment>
<evidence type="ECO:0000313" key="2">
    <source>
        <dbReference type="Proteomes" id="UP000003748"/>
    </source>
</evidence>
<dbReference type="Proteomes" id="UP000003748">
    <property type="component" value="Unassembled WGS sequence"/>
</dbReference>
<protein>
    <submittedName>
        <fullName evidence="1">Uncharacterized protein</fullName>
    </submittedName>
</protein>
<reference evidence="1 2" key="1">
    <citation type="submission" date="2010-02" db="EMBL/GenBank/DDBJ databases">
        <authorList>
            <person name="Weinstock G."/>
            <person name="Sodergren E."/>
            <person name="Clifton S."/>
            <person name="Fulton L."/>
            <person name="Fulton B."/>
            <person name="Courtney L."/>
            <person name="Fronick C."/>
            <person name="Harrison M."/>
            <person name="Strong C."/>
            <person name="Farmer C."/>
            <person name="Delahaunty K."/>
            <person name="Markovic C."/>
            <person name="Hall O."/>
            <person name="Minx P."/>
            <person name="Tomlinson C."/>
            <person name="Mitreva M."/>
            <person name="Nelson J."/>
            <person name="Hou S."/>
            <person name="Wollam A."/>
            <person name="Pepin K.H."/>
            <person name="Johnson M."/>
            <person name="Bhonagiri V."/>
            <person name="Zhang X."/>
            <person name="Suruliraj S."/>
            <person name="Warren W."/>
            <person name="Chinwalla A."/>
            <person name="Mardis E.R."/>
            <person name="Wilson R.K."/>
        </authorList>
    </citation>
    <scope>NUCLEOTIDE SEQUENCE [LARGE SCALE GENOMIC DNA]</scope>
    <source>
        <strain evidence="1 2">ATCC 33693</strain>
    </source>
</reference>
<dbReference type="HOGENOM" id="CLU_2716639_0_0_0"/>
<dbReference type="GeneID" id="78420363"/>
<name>D4CXU1_9FUSO</name>
<dbReference type="EMBL" id="ACJY01000101">
    <property type="protein sequence ID" value="EFE85840.1"/>
    <property type="molecule type" value="Genomic_DNA"/>
</dbReference>
<evidence type="ECO:0000313" key="1">
    <source>
        <dbReference type="EMBL" id="EFE85840.1"/>
    </source>
</evidence>
<gene>
    <name evidence="1" type="ORF">FUSPEROL_02198</name>
</gene>
<dbReference type="STRING" id="546275.FUSPEROL_02198"/>
<accession>D4CXU1</accession>
<proteinExistence type="predicted"/>
<dbReference type="AlphaFoldDB" id="D4CXU1"/>
<dbReference type="RefSeq" id="WP_005975071.1">
    <property type="nucleotide sequence ID" value="NZ_GG665898.1"/>
</dbReference>